<dbReference type="InterPro" id="IPR024317">
    <property type="entry name" value="Dynein_heavy_chain_D4_dom"/>
</dbReference>
<dbReference type="InterPro" id="IPR026983">
    <property type="entry name" value="DHC"/>
</dbReference>
<comment type="subcellular location">
    <subcellularLocation>
        <location evidence="1">Cytoplasm</location>
        <location evidence="1">Cytoskeleton</location>
    </subcellularLocation>
</comment>
<keyword evidence="7" id="KW-0067">ATP-binding</keyword>
<feature type="region of interest" description="Disordered" evidence="12">
    <location>
        <begin position="1"/>
        <end position="24"/>
    </location>
</feature>
<dbReference type="FunFam" id="3.40.50.300:FF:000071">
    <property type="entry name" value="Cytoplasmic dynein heavy chain 1"/>
    <property type="match status" value="1"/>
</dbReference>
<dbReference type="Gene3D" id="1.10.287.2620">
    <property type="match status" value="1"/>
</dbReference>
<dbReference type="FunFam" id="1.10.8.710:FF:000005">
    <property type="entry name" value="Cytoplasmic dynein heavy chain 1"/>
    <property type="match status" value="1"/>
</dbReference>
<dbReference type="Gene3D" id="3.40.50.300">
    <property type="entry name" value="P-loop containing nucleotide triphosphate hydrolases"/>
    <property type="match status" value="3"/>
</dbReference>
<evidence type="ECO:0000256" key="2">
    <source>
        <dbReference type="ARBA" id="ARBA00008887"/>
    </source>
</evidence>
<keyword evidence="3" id="KW-0963">Cytoplasm</keyword>
<evidence type="ECO:0000256" key="5">
    <source>
        <dbReference type="ARBA" id="ARBA00022737"/>
    </source>
</evidence>
<feature type="domain" description="AAA+ ATPase" evidence="13">
    <location>
        <begin position="2140"/>
        <end position="2291"/>
    </location>
</feature>
<evidence type="ECO:0000256" key="8">
    <source>
        <dbReference type="ARBA" id="ARBA00023017"/>
    </source>
</evidence>
<keyword evidence="6" id="KW-0547">Nucleotide-binding</keyword>
<dbReference type="Gene3D" id="1.10.472.130">
    <property type="match status" value="1"/>
</dbReference>
<evidence type="ECO:0000256" key="7">
    <source>
        <dbReference type="ARBA" id="ARBA00022840"/>
    </source>
</evidence>
<gene>
    <name evidence="14" type="ORF">BSL78_22514</name>
</gene>
<dbReference type="Pfam" id="PF12774">
    <property type="entry name" value="AAA_6"/>
    <property type="match status" value="1"/>
</dbReference>
<feature type="domain" description="AAA+ ATPase" evidence="13">
    <location>
        <begin position="1828"/>
        <end position="1969"/>
    </location>
</feature>
<dbReference type="Gene3D" id="1.20.58.1120">
    <property type="match status" value="1"/>
</dbReference>
<evidence type="ECO:0000313" key="14">
    <source>
        <dbReference type="EMBL" id="PIK40637.1"/>
    </source>
</evidence>
<proteinExistence type="inferred from homology"/>
<keyword evidence="5" id="KW-0677">Repeat</keyword>
<dbReference type="STRING" id="307972.A0A2G8JY04"/>
<dbReference type="FunFam" id="1.20.140.100:FF:000002">
    <property type="entry name" value="Cytoplasmic dynein heavy chain 1"/>
    <property type="match status" value="1"/>
</dbReference>
<dbReference type="GO" id="GO:0005874">
    <property type="term" value="C:microtubule"/>
    <property type="evidence" value="ECO:0007669"/>
    <property type="project" value="UniProtKB-KW"/>
</dbReference>
<dbReference type="InterPro" id="IPR013594">
    <property type="entry name" value="Dynein_heavy_tail"/>
</dbReference>
<dbReference type="PANTHER" id="PTHR46532:SF13">
    <property type="entry name" value="CYTOPLASMIC DYNEIN 1 HEAVY CHAIN 1"/>
    <property type="match status" value="1"/>
</dbReference>
<dbReference type="Pfam" id="PF08385">
    <property type="entry name" value="DHC_N1"/>
    <property type="match status" value="1"/>
</dbReference>
<evidence type="ECO:0000256" key="10">
    <source>
        <dbReference type="ARBA" id="ARBA00023175"/>
    </source>
</evidence>
<keyword evidence="9" id="KW-0175">Coiled coil</keyword>
<keyword evidence="4" id="KW-0493">Microtubule</keyword>
<dbReference type="GO" id="GO:0005524">
    <property type="term" value="F:ATP binding"/>
    <property type="evidence" value="ECO:0007669"/>
    <property type="project" value="UniProtKB-KW"/>
</dbReference>
<dbReference type="Pfam" id="PF17852">
    <property type="entry name" value="Dynein_AAA_lid"/>
    <property type="match status" value="1"/>
</dbReference>
<sequence>MAEWYGEEDEEEKSDLSETSDTDAEVNYSLSTDVHFTSTRMASVVFVKRGPIVDAEKSIAGQVRVINLSDGSPFEILHAYVSNAVSPFFKSYVKATGKVDRDGDKMAPSVEKKIVELEMGLLHLQQNIDIPDVSLGIHPVITTMIRKCEDEGRKPKVIDFADKAEDSTFLNTLQTGVGRWIREIQKWYTYLTGKQGHQVRPRPWLWYCSTGDQLLVNLERALIKIQEKRESLEVALTLEVLKHGKRFHATVSFDTDTGLKQALATVADYSPLMKDFPLDDLLAATELDRIRLAILAIFMHLRKIRNTKYPIQRALRLIEAISRDLSSQLLKVLGTRRLMHISFDEFEKVMVACFEVFGTYDDEYEKLQGLLRDIVKKKKEESLKMVWRVSPAHKKLQSRLEEMRKFRRQHEQLRAVIARVLRPAVTPQVPASPAGTPDDPQGGIINELLMDAADANAIEEVNLAYENVREVDGLDVTNEGKDAWEAAMKRYDERIDRVETRITARLRDQLGTAKNANEMFRIFSRFNALFVRPHIRGAIREYQTQLIQRVKDDIGSLHDKFKVQYPQSKASKMSKIRDLPPVSGSIIWAKQIDRQLAAYMKRVEDVLGKGWENHVEGQKLKSDGDSFRAKLSTQELFDDWSRKVQMRQFGVSGPIFSIEAQKARSGARTNVLKLKVNFSPDIITLSKEVRNLKWLGFRVPLAIVNKAHQANQLYPFAISLIESIRTNERTSEKVEERPTISLLVAGLKKDVQGLVAEGMVLTWDNYRLDTYVQKLAEAVFNHQEKVDDLLLVEEKIDQEVKAWIPVTITQTLRRDPLRIQKLVDDLNLRSYSNLPQWVATLDEEGLVHEIRITNQVMYLSPPIEECRHQLLQQFFAWERHILAQRRLESSRYQVGVEQHDGKAATYRSLLCKLPSGQGLLEDGYAAVESIVKEVNTYVNVWLQYQSLWDMQPHNVYSKLGEDTNKWMKLLTEIRQSRTTFDNAETKKEFGPIVIDYGKVQSKVNMKYDSWHKEILSKFGNRLGSEMAEFHAALSKSRTELEQHSVDTASTSDAVSFITYVQNLKRKHRAWEKQVLTYQGGQKLLERQRYQFPTNWLYVDNIDGEWGAYNEIMKRKDGAIQQQVASLQMKIVSEDKTVESRTGESLPSGIKTNLSRYTSGRNTHLSHFVFHLSNPHIVQGDLKPESASNSLTIFEGKFARLKEDRDNIAKAKEALELQEIGVVSPSEERVQVALEELHDLKGVWVELSKIWEQIDELKEKTWLSVAPRKLRQSIDGLQNQLKGMPARLRQYSSYEHVQRLLKGYAKVNMLVTELKSEALKERHWKQLMKQLRVSWVLSELTLGQVWDIDLQKNENIIRDVINIAQGEMALEEFLKQVRESWQNYQLELINYQNKCRLIKGWDDLFTKVKEHINSVAAMKLSPYYKVFEEEAQTWEEKLNRINALFDVWIDVQRRWVYLEGIFTGSADIKHLLPVETQRFSSISTEFLALMKKVTKAPLVLDVVNIPGVQRSLERLADLLGKIQKALGEYLERERASFPRFYFVGDEDLLEIIGNSKNVGRLQKHIKKMFAGVHSLILEDEDQLVTGIASKEGEEVTFKTAVSITEHPKINEWLTLVENEMQITLAKLLASAVAGISQFKEGSVDSAKYLDWVDQYQAQLVVLSVQISWSESTDKALTSIAQNGGKDMKPLVEVLTTVKNTLQVLADSVPPEQPPVRRKKLEHLVSTGDISGIQKTSVRGYHRAGPSARCNPYPDTAPGQRPTAFEWLSQMRFYFDPKHSDVLQQLSIRMANAKFNYGFEYLGVQEKLVQTPLTDRCYLTMTQALEGRLGGSPFGPAGTGKTESVKALGHQLGRFVLVFNCDERFDFQAMGRIFVGLCQVGAWGCFDEFNRLEERMLSAVSQQIQTIQEALKERASDEKREEIIVELVSKQVRVNPDMAIFITMNPGYAGRSNLPDNLKKLFRSLAMTKPNRQLIAQVMLYSQGFRSAEKLASKIVPFFQLCDEQLSSQFHYDFGLRALKSVLVSAGNVKRDRIQRIKEEMKERGESADEGVIAENLPEQEILIQSVCETMVPKLVAEDIPLLYSLLSDVFPGVQYTQAEMKALRKELANVCKEMYLTYGEGDEIGSLWVEKVLQLFQISQLNHGLMMVGPSGSGKSTAWRVLLRALERLEGVEGVAHVIDPKAISKEDLYGSLDPNTREWTDGLFTHILRKIIDNVRGEINKRQWIIFDGDVDPEWVENLNSVLDDNRLLTLPNGERLSLPPNVRIMFEVQDLRFATMATVSRCGMVWFSEDVLSTELIFDNFLATLRHCPVEETEDAGTTAATSDSEEILSPVMQIQNDSASVLAPHFTADGLVIKAMEFASSQEHIMDFTRLRALGSLFSMLHQGVRNIIQYNNAHPDFPMQQDQLEKYITKFLIYSVVWSFTGDSKWKLRNELGDFIRGSTTVPLPPQSNIPIVDYEVAITGEWVPWQAKVPQIEVETHKVGAPDVVVPTMDTVRHEALLYTWLAEHRPLVLCGPPGSGKTMTLFSALRALPDMEVVGLNFSSATTPELMLKTFDHYCEYRRTPNGVVLSPVQLGKWLVVFCDEINLPDMDKYDPSPLASLHPPTYSAPYLSQSVLGSSPSCVRCWSMEDLSCLIRPGSSEHPVVGACNPPNPAGNRCHRFLRHVPVVYVDYPGPTSLSQIYGTFNRAMLRLVPTLRAYADPLTNAMVEFYSLSQEKFTQDMQPHYIYSPREMTRWVRGIVEALRPLETLSVEGLVRIWAHEALRLFQDRLVEDEERVWTDQNIDAVAMKHFPNINKQEALARPILFSNWLSKDYIPVDQEELRDYTKARLKVFYEEELDVELVLFNEVLDHVLRIDRIFKQPQGHLLLIGVSGAGKTTLSRFVAWMNGLSIVQVKVHNKYSAEDFDEDLRAVLRRSGCKDEKICFIMDESNVLDSSFLERMNTLLANGEVPGLFEGDEYTTLMTQCKEGTQRQGLMLDTGEELYKWFTLQVIQNLHVVFTMNPSSEGLKDRAATSPALFNRYR</sequence>
<comment type="similarity">
    <text evidence="2">Belongs to the dynein heavy chain family.</text>
</comment>
<feature type="domain" description="AAA+ ATPase" evidence="13">
    <location>
        <begin position="2508"/>
        <end position="2673"/>
    </location>
</feature>
<evidence type="ECO:0000256" key="9">
    <source>
        <dbReference type="ARBA" id="ARBA00023054"/>
    </source>
</evidence>
<dbReference type="PANTHER" id="PTHR46532">
    <property type="entry name" value="MALE FERTILITY FACTOR KL5"/>
    <property type="match status" value="1"/>
</dbReference>
<dbReference type="Gene3D" id="1.20.920.30">
    <property type="match status" value="1"/>
</dbReference>
<dbReference type="GO" id="GO:0051959">
    <property type="term" value="F:dynein light intermediate chain binding"/>
    <property type="evidence" value="ECO:0007669"/>
    <property type="project" value="InterPro"/>
</dbReference>
<dbReference type="Gene3D" id="1.20.140.100">
    <property type="entry name" value="Dynein heavy chain, N-terminal domain 2"/>
    <property type="match status" value="1"/>
</dbReference>
<dbReference type="GO" id="GO:0005858">
    <property type="term" value="C:axonemal dynein complex"/>
    <property type="evidence" value="ECO:0007669"/>
    <property type="project" value="TreeGrafter"/>
</dbReference>
<accession>A0A2G8JY04</accession>
<dbReference type="InterPro" id="IPR027417">
    <property type="entry name" value="P-loop_NTPase"/>
</dbReference>
<dbReference type="Gene3D" id="3.20.180.20">
    <property type="entry name" value="Dynein heavy chain, N-terminal domain 2"/>
    <property type="match status" value="1"/>
</dbReference>
<dbReference type="FunFam" id="3.40.50.300:FF:000517">
    <property type="entry name" value="Cytoplasmic dynein heavy chain 1"/>
    <property type="match status" value="1"/>
</dbReference>
<name>A0A2G8JY04_STIJA</name>
<evidence type="ECO:0000256" key="6">
    <source>
        <dbReference type="ARBA" id="ARBA00022741"/>
    </source>
</evidence>
<dbReference type="InterPro" id="IPR042228">
    <property type="entry name" value="Dynein_linker_3"/>
</dbReference>
<dbReference type="Pfam" id="PF12780">
    <property type="entry name" value="AAA_8"/>
    <property type="match status" value="1"/>
</dbReference>
<dbReference type="InterPro" id="IPR041466">
    <property type="entry name" value="Dynein_AAA5_ext"/>
</dbReference>
<keyword evidence="10" id="KW-0505">Motor protein</keyword>
<dbReference type="Pfam" id="PF22597">
    <property type="entry name" value="DYN_lid"/>
    <property type="match status" value="1"/>
</dbReference>
<dbReference type="EMBL" id="MRZV01001100">
    <property type="protein sequence ID" value="PIK40637.1"/>
    <property type="molecule type" value="Genomic_DNA"/>
</dbReference>
<comment type="caution">
    <text evidence="14">The sequence shown here is derived from an EMBL/GenBank/DDBJ whole genome shotgun (WGS) entry which is preliminary data.</text>
</comment>
<dbReference type="GO" id="GO:0045505">
    <property type="term" value="F:dynein intermediate chain binding"/>
    <property type="evidence" value="ECO:0007669"/>
    <property type="project" value="InterPro"/>
</dbReference>
<dbReference type="SMART" id="SM00382">
    <property type="entry name" value="AAA"/>
    <property type="match status" value="4"/>
</dbReference>
<evidence type="ECO:0000313" key="15">
    <source>
        <dbReference type="Proteomes" id="UP000230750"/>
    </source>
</evidence>
<evidence type="ECO:0000259" key="13">
    <source>
        <dbReference type="SMART" id="SM00382"/>
    </source>
</evidence>
<dbReference type="FunFam" id="1.10.472.130:FF:000002">
    <property type="entry name" value="Cytoplasmic dynein heavy chain 1"/>
    <property type="match status" value="1"/>
</dbReference>
<dbReference type="InterPro" id="IPR054354">
    <property type="entry name" value="DYNC2H1-like_lid"/>
</dbReference>
<dbReference type="FunFam" id="1.10.287.2620:FF:000001">
    <property type="entry name" value="Cytoplasmic dynein heavy chain 1"/>
    <property type="match status" value="1"/>
</dbReference>
<dbReference type="Gene3D" id="1.10.8.710">
    <property type="match status" value="1"/>
</dbReference>
<dbReference type="FunFam" id="1.20.920.30:FF:000001">
    <property type="entry name" value="Cytoplasmic dynein heavy chain 1"/>
    <property type="match status" value="1"/>
</dbReference>
<keyword evidence="8" id="KW-0243">Dynein</keyword>
<dbReference type="FunFam" id="3.20.180.20:FF:000002">
    <property type="entry name" value="Cytoplasmic dynein heavy chain 1"/>
    <property type="match status" value="1"/>
</dbReference>
<reference evidence="14 15" key="1">
    <citation type="journal article" date="2017" name="PLoS Biol.">
        <title>The sea cucumber genome provides insights into morphological evolution and visceral regeneration.</title>
        <authorList>
            <person name="Zhang X."/>
            <person name="Sun L."/>
            <person name="Yuan J."/>
            <person name="Sun Y."/>
            <person name="Gao Y."/>
            <person name="Zhang L."/>
            <person name="Li S."/>
            <person name="Dai H."/>
            <person name="Hamel J.F."/>
            <person name="Liu C."/>
            <person name="Yu Y."/>
            <person name="Liu S."/>
            <person name="Lin W."/>
            <person name="Guo K."/>
            <person name="Jin S."/>
            <person name="Xu P."/>
            <person name="Storey K.B."/>
            <person name="Huan P."/>
            <person name="Zhang T."/>
            <person name="Zhou Y."/>
            <person name="Zhang J."/>
            <person name="Lin C."/>
            <person name="Li X."/>
            <person name="Xing L."/>
            <person name="Huo D."/>
            <person name="Sun M."/>
            <person name="Wang L."/>
            <person name="Mercier A."/>
            <person name="Li F."/>
            <person name="Yang H."/>
            <person name="Xiang J."/>
        </authorList>
    </citation>
    <scope>NUCLEOTIDE SEQUENCE [LARGE SCALE GENOMIC DNA]</scope>
    <source>
        <strain evidence="14">Shaxun</strain>
        <tissue evidence="14">Muscle</tissue>
    </source>
</reference>
<feature type="domain" description="AAA+ ATPase" evidence="13">
    <location>
        <begin position="2865"/>
        <end position="3026"/>
    </location>
</feature>
<dbReference type="Pfam" id="PF12775">
    <property type="entry name" value="AAA_7"/>
    <property type="match status" value="1"/>
</dbReference>
<dbReference type="InterPro" id="IPR003593">
    <property type="entry name" value="AAA+_ATPase"/>
</dbReference>
<dbReference type="GO" id="GO:0007018">
    <property type="term" value="P:microtubule-based movement"/>
    <property type="evidence" value="ECO:0007669"/>
    <property type="project" value="InterPro"/>
</dbReference>
<evidence type="ECO:0000256" key="11">
    <source>
        <dbReference type="ARBA" id="ARBA00023212"/>
    </source>
</evidence>
<keyword evidence="15" id="KW-1185">Reference proteome</keyword>
<organism evidence="14 15">
    <name type="scientific">Stichopus japonicus</name>
    <name type="common">Sea cucumber</name>
    <dbReference type="NCBI Taxonomy" id="307972"/>
    <lineage>
        <taxon>Eukaryota</taxon>
        <taxon>Metazoa</taxon>
        <taxon>Echinodermata</taxon>
        <taxon>Eleutherozoa</taxon>
        <taxon>Echinozoa</taxon>
        <taxon>Holothuroidea</taxon>
        <taxon>Aspidochirotacea</taxon>
        <taxon>Aspidochirotida</taxon>
        <taxon>Stichopodidae</taxon>
        <taxon>Apostichopus</taxon>
    </lineage>
</organism>
<dbReference type="Proteomes" id="UP000230750">
    <property type="component" value="Unassembled WGS sequence"/>
</dbReference>
<dbReference type="InterPro" id="IPR042222">
    <property type="entry name" value="Dynein_2_N"/>
</dbReference>
<dbReference type="CDD" id="cd00009">
    <property type="entry name" value="AAA"/>
    <property type="match status" value="2"/>
</dbReference>
<dbReference type="OrthoDB" id="14187at2759"/>
<evidence type="ECO:0000256" key="12">
    <source>
        <dbReference type="SAM" id="MobiDB-lite"/>
    </source>
</evidence>
<dbReference type="InterPro" id="IPR035699">
    <property type="entry name" value="AAA_6"/>
</dbReference>
<evidence type="ECO:0000256" key="1">
    <source>
        <dbReference type="ARBA" id="ARBA00004245"/>
    </source>
</evidence>
<dbReference type="Pfam" id="PF08393">
    <property type="entry name" value="DHC_N2"/>
    <property type="match status" value="1"/>
</dbReference>
<evidence type="ECO:0000256" key="3">
    <source>
        <dbReference type="ARBA" id="ARBA00022490"/>
    </source>
</evidence>
<dbReference type="InterPro" id="IPR013602">
    <property type="entry name" value="Dynein_heavy_linker"/>
</dbReference>
<dbReference type="InterPro" id="IPR043157">
    <property type="entry name" value="Dynein_AAA1S"/>
</dbReference>
<protein>
    <submittedName>
        <fullName evidence="14">Putative cytoplasmic dynein 1 heavy chain 1</fullName>
    </submittedName>
</protein>
<keyword evidence="11" id="KW-0206">Cytoskeleton</keyword>
<evidence type="ECO:0000256" key="4">
    <source>
        <dbReference type="ARBA" id="ARBA00022701"/>
    </source>
</evidence>
<dbReference type="SUPFAM" id="SSF52540">
    <property type="entry name" value="P-loop containing nucleoside triphosphate hydrolases"/>
    <property type="match status" value="4"/>
</dbReference>